<sequence>MTPFSSAGRPVRIANCSGASTDPGIHMFNQASLGPVDVITGDYLAEGTVGNDALRRADQSHPGWVFTALAGIEMSLDVINKKRIKVVVNGGSLNPKGLAEKIQSMVAERRLQLCVAFVDGDDLMPKLHTFISGTSSSARPLPHLDGENRNVHLAANTSSFLDDPETMPVLAANAYLGYRAIKRGLDQGADIIICGRVADASPVIAAAAWWYGWTETDFDKLAGALIAGHLIECSTYVTGANFAGAYRHPPGTFVNLGLPIAEVLDNGESVITKHDGTGGFVTPDTVKCQFLYELQGTIYLNSDVKADVKSIMVTSQGKDRVHVSGVKGFPPPPTTKLGIFYRGGYRLEILLNATGYATDHKWDTEEAQIRNKLHEWGTLEKIDILEFQRVGMPMENPDSQLSSTTYMRIFAQALKPQIVGSVTQALVFTFMAHFAGMNGYLEHLKAAPTPFMGFYPALIPQSEIEEAVTLLNAGSSGDALRIEVGPPKVTQEPASRENYETTNPLSLDAFGPMTMRPLGDVVLARSGDKGGNVNLGLFVHTSEQYDWLRSFMTRDKLKALMRKDWRDWYYIERVEMPYIRAVHYVVYGSLGRGVTSSQRLDCLGKGFAEFIRAIWVPIPNKFLQEEAAKL</sequence>
<evidence type="ECO:0000259" key="1">
    <source>
        <dbReference type="Pfam" id="PF07287"/>
    </source>
</evidence>
<evidence type="ECO:0000259" key="2">
    <source>
        <dbReference type="Pfam" id="PF23544"/>
    </source>
</evidence>
<dbReference type="Pfam" id="PF23544">
    <property type="entry name" value="AtuA_ferredoxin"/>
    <property type="match status" value="1"/>
</dbReference>
<gene>
    <name evidence="3" type="ORF">XA68_10984</name>
</gene>
<organism evidence="3 4">
    <name type="scientific">Ophiocordyceps unilateralis</name>
    <name type="common">Zombie-ant fungus</name>
    <name type="synonym">Torrubia unilateralis</name>
    <dbReference type="NCBI Taxonomy" id="268505"/>
    <lineage>
        <taxon>Eukaryota</taxon>
        <taxon>Fungi</taxon>
        <taxon>Dikarya</taxon>
        <taxon>Ascomycota</taxon>
        <taxon>Pezizomycotina</taxon>
        <taxon>Sordariomycetes</taxon>
        <taxon>Hypocreomycetidae</taxon>
        <taxon>Hypocreales</taxon>
        <taxon>Ophiocordycipitaceae</taxon>
        <taxon>Ophiocordyceps</taxon>
    </lineage>
</organism>
<feature type="domain" description="AtuA-like ferredoxin-fold" evidence="2">
    <location>
        <begin position="517"/>
        <end position="616"/>
    </location>
</feature>
<feature type="domain" description="Acyclic terpene utilisation N-terminal" evidence="1">
    <location>
        <begin position="11"/>
        <end position="469"/>
    </location>
</feature>
<name>A0A2A9PPG0_OPHUN</name>
<reference evidence="3 4" key="1">
    <citation type="journal article" date="2015" name="BMC Genomics">
        <title>Gene expression during zombie ant biting behavior reflects the complexity underlying fungal parasitic behavioral manipulation.</title>
        <authorList>
            <person name="de Bekker C."/>
            <person name="Ohm R.A."/>
            <person name="Loreto R.G."/>
            <person name="Sebastian A."/>
            <person name="Albert I."/>
            <person name="Merrow M."/>
            <person name="Brachmann A."/>
            <person name="Hughes D.P."/>
        </authorList>
    </citation>
    <scope>NUCLEOTIDE SEQUENCE [LARGE SCALE GENOMIC DNA]</scope>
    <source>
        <strain evidence="3 4">SC16a</strain>
    </source>
</reference>
<evidence type="ECO:0000313" key="4">
    <source>
        <dbReference type="Proteomes" id="UP000037136"/>
    </source>
</evidence>
<protein>
    <recommendedName>
        <fullName evidence="5">DUF1446 domain-containing protein</fullName>
    </recommendedName>
</protein>
<dbReference type="STRING" id="268505.A0A2A9PPG0"/>
<dbReference type="AlphaFoldDB" id="A0A2A9PPG0"/>
<dbReference type="Pfam" id="PF07287">
    <property type="entry name" value="AtuA"/>
    <property type="match status" value="1"/>
</dbReference>
<proteinExistence type="predicted"/>
<evidence type="ECO:0008006" key="5">
    <source>
        <dbReference type="Google" id="ProtNLM"/>
    </source>
</evidence>
<dbReference type="InterPro" id="IPR056362">
    <property type="entry name" value="AtuA-like_ferredoxin_dom"/>
</dbReference>
<reference evidence="3 4" key="2">
    <citation type="journal article" date="2017" name="Sci. Rep.">
        <title>Ant-infecting Ophiocordyceps genomes reveal a high diversity of potential behavioral manipulation genes and a possible major role for enterotoxins.</title>
        <authorList>
            <person name="de Bekker C."/>
            <person name="Ohm R.A."/>
            <person name="Evans H.C."/>
            <person name="Brachmann A."/>
            <person name="Hughes D.P."/>
        </authorList>
    </citation>
    <scope>NUCLEOTIDE SEQUENCE [LARGE SCALE GENOMIC DNA]</scope>
    <source>
        <strain evidence="3 4">SC16a</strain>
    </source>
</reference>
<dbReference type="InterPro" id="IPR010839">
    <property type="entry name" value="AtuA_N"/>
</dbReference>
<dbReference type="EMBL" id="LAZP02000013">
    <property type="protein sequence ID" value="PFH62931.1"/>
    <property type="molecule type" value="Genomic_DNA"/>
</dbReference>
<dbReference type="PANTHER" id="PTHR47585">
    <property type="match status" value="1"/>
</dbReference>
<accession>A0A2A9PPG0</accession>
<dbReference type="PANTHER" id="PTHR47585:SF1">
    <property type="entry name" value="DUF1446 DOMAIN-CONTAINING PROTEIN"/>
    <property type="match status" value="1"/>
</dbReference>
<dbReference type="OrthoDB" id="10265871at2759"/>
<evidence type="ECO:0000313" key="3">
    <source>
        <dbReference type="EMBL" id="PFH62931.1"/>
    </source>
</evidence>
<dbReference type="Proteomes" id="UP000037136">
    <property type="component" value="Unassembled WGS sequence"/>
</dbReference>
<keyword evidence="4" id="KW-1185">Reference proteome</keyword>
<comment type="caution">
    <text evidence="3">The sequence shown here is derived from an EMBL/GenBank/DDBJ whole genome shotgun (WGS) entry which is preliminary data.</text>
</comment>